<protein>
    <submittedName>
        <fullName evidence="1">Twin-arginine translocation pathway signal</fullName>
    </submittedName>
</protein>
<organism evidence="1 2">
    <name type="scientific">Thauera humireducens</name>
    <dbReference type="NCBI Taxonomy" id="1134435"/>
    <lineage>
        <taxon>Bacteria</taxon>
        <taxon>Pseudomonadati</taxon>
        <taxon>Pseudomonadota</taxon>
        <taxon>Betaproteobacteria</taxon>
        <taxon>Rhodocyclales</taxon>
        <taxon>Zoogloeaceae</taxon>
        <taxon>Thauera</taxon>
    </lineage>
</organism>
<dbReference type="Gene3D" id="2.130.10.10">
    <property type="entry name" value="YVTN repeat-like/Quinoprotein amine dehydrogenase"/>
    <property type="match status" value="1"/>
</dbReference>
<dbReference type="KEGG" id="thu:AC731_012100"/>
<proteinExistence type="predicted"/>
<dbReference type="InterPro" id="IPR011048">
    <property type="entry name" value="Haem_d1_sf"/>
</dbReference>
<name>A0A127K6M9_9RHOO</name>
<dbReference type="InterPro" id="IPR015943">
    <property type="entry name" value="WD40/YVTN_repeat-like_dom_sf"/>
</dbReference>
<dbReference type="SUPFAM" id="SSF51004">
    <property type="entry name" value="C-terminal (heme d1) domain of cytochrome cd1-nitrite reductase"/>
    <property type="match status" value="1"/>
</dbReference>
<dbReference type="AlphaFoldDB" id="A0A127K6M9"/>
<accession>A0A127K6M9</accession>
<dbReference type="Pfam" id="PF07433">
    <property type="entry name" value="DUF1513"/>
    <property type="match status" value="1"/>
</dbReference>
<dbReference type="EMBL" id="CP014646">
    <property type="protein sequence ID" value="AMO37617.1"/>
    <property type="molecule type" value="Genomic_DNA"/>
</dbReference>
<reference evidence="2" key="1">
    <citation type="submission" date="2016-03" db="EMBL/GenBank/DDBJ databases">
        <authorList>
            <person name="Ma C."/>
            <person name="Zhou S."/>
            <person name="Yang G."/>
        </authorList>
    </citation>
    <scope>NUCLEOTIDE SEQUENCE [LARGE SCALE GENOMIC DNA]</scope>
    <source>
        <strain evidence="2">SgZ-1</strain>
    </source>
</reference>
<dbReference type="Proteomes" id="UP000036902">
    <property type="component" value="Chromosome"/>
</dbReference>
<dbReference type="RefSeq" id="WP_048706370.1">
    <property type="nucleotide sequence ID" value="NZ_CP014646.1"/>
</dbReference>
<dbReference type="PROSITE" id="PS51318">
    <property type="entry name" value="TAT"/>
    <property type="match status" value="1"/>
</dbReference>
<dbReference type="InterPro" id="IPR006311">
    <property type="entry name" value="TAT_signal"/>
</dbReference>
<gene>
    <name evidence="1" type="ORF">AC731_012100</name>
</gene>
<keyword evidence="2" id="KW-1185">Reference proteome</keyword>
<evidence type="ECO:0000313" key="2">
    <source>
        <dbReference type="Proteomes" id="UP000036902"/>
    </source>
</evidence>
<dbReference type="InterPro" id="IPR008311">
    <property type="entry name" value="UCP028101"/>
</dbReference>
<evidence type="ECO:0000313" key="1">
    <source>
        <dbReference type="EMBL" id="AMO37617.1"/>
    </source>
</evidence>
<sequence length="391" mass="42599">MHAQSAHQLTPQSFHLSRRRALQALAASIAGTTFPRLVQANPGGTHAVIGAAWRGPRERDPNFAGTLVADWEARKLAFGYAVPLPSRPHGLMAEPGGGLLVCSARPGTWMLRCDAQGKVVQQIDVQEEGMCRLGGHVIASADGERLYTTETDFRSGKGRIGVRDRRNLRKLAEWDTHGLDPHQLLLDAQGHLFVANGGIPRTLSDKKVDLHRMDASLVRIDTANGALLGHWRVDDPRLSLRHMAWSRPPQDGDALLGIAMQAEHDLEADRRRAPILAVFDGDHLSIPTQENDGIGYAGDIAPALHDGFALSSHQADVTNLWHPGLPERMRPIVQLKASYALTGWHGPQDGGGVLVATAYGLGRWHPSAPANLLAWPEPMALDNHWILIEEA</sequence>
<dbReference type="STRING" id="1134435.AC731_012100"/>